<comment type="caution">
    <text evidence="1">The sequence shown here is derived from an EMBL/GenBank/DDBJ whole genome shotgun (WGS) entry which is preliminary data.</text>
</comment>
<evidence type="ECO:0000313" key="1">
    <source>
        <dbReference type="EMBL" id="MBK7413869.1"/>
    </source>
</evidence>
<dbReference type="EMBL" id="JADJMS010000003">
    <property type="protein sequence ID" value="MBK7413869.1"/>
    <property type="molecule type" value="Genomic_DNA"/>
</dbReference>
<protein>
    <submittedName>
        <fullName evidence="1">Uncharacterized protein</fullName>
    </submittedName>
</protein>
<dbReference type="Proteomes" id="UP000739411">
    <property type="component" value="Unassembled WGS sequence"/>
</dbReference>
<proteinExistence type="predicted"/>
<evidence type="ECO:0000313" key="2">
    <source>
        <dbReference type="Proteomes" id="UP000739411"/>
    </source>
</evidence>
<reference evidence="1 2" key="1">
    <citation type="submission" date="2020-10" db="EMBL/GenBank/DDBJ databases">
        <title>Connecting structure to function with the recovery of over 1000 high-quality activated sludge metagenome-assembled genomes encoding full-length rRNA genes using long-read sequencing.</title>
        <authorList>
            <person name="Singleton C.M."/>
            <person name="Petriglieri F."/>
            <person name="Kristensen J.M."/>
            <person name="Kirkegaard R.H."/>
            <person name="Michaelsen T.Y."/>
            <person name="Andersen M.H."/>
            <person name="Karst S.M."/>
            <person name="Dueholm M.S."/>
            <person name="Nielsen P.H."/>
            <person name="Albertsen M."/>
        </authorList>
    </citation>
    <scope>NUCLEOTIDE SEQUENCE [LARGE SCALE GENOMIC DNA]</scope>
    <source>
        <strain evidence="1">EsbW_18-Q3-R4-48_BATAC.463</strain>
    </source>
</reference>
<dbReference type="AlphaFoldDB" id="A0A935MRW8"/>
<accession>A0A935MRW8</accession>
<name>A0A935MRW8_9RHOO</name>
<organism evidence="1 2">
    <name type="scientific">Candidatus Dechloromonas phosphorivorans</name>
    <dbReference type="NCBI Taxonomy" id="2899244"/>
    <lineage>
        <taxon>Bacteria</taxon>
        <taxon>Pseudomonadati</taxon>
        <taxon>Pseudomonadota</taxon>
        <taxon>Betaproteobacteria</taxon>
        <taxon>Rhodocyclales</taxon>
        <taxon>Azonexaceae</taxon>
        <taxon>Dechloromonas</taxon>
    </lineage>
</organism>
<sequence>MQLKKKLMNELFEQAGNKAIQLNIAETKIQQAEQVACVLNVHGNFTFEPYVIAHEHGVVICVVTEQKLTKNQFEEVAGKASLICKEEADRHFTWQNYTAFGIEGFDFQVVLKSLIKNETKSEKRQGARANLAYQINPLPMVGAPLKGVA</sequence>
<gene>
    <name evidence="1" type="ORF">IPJ38_00780</name>
</gene>